<dbReference type="AlphaFoldDB" id="C7N6N5"/>
<dbReference type="eggNOG" id="ENOG5032DJG">
    <property type="taxonomic scope" value="Bacteria"/>
</dbReference>
<evidence type="ECO:0000313" key="1">
    <source>
        <dbReference type="EMBL" id="ACV22570.1"/>
    </source>
</evidence>
<protein>
    <recommendedName>
        <fullName evidence="3">DUF3168 domain-containing protein</fullName>
    </recommendedName>
</protein>
<sequence>MAQFWSSLETVVRWTASTLGVPCATYPPAGAPGEFATVQRVGGECDYPHDSPRFAVTVFTGSEGESEQAALALATVLRTLADADARINAVGPPSLVSVGYGADGRFAWQLVFQLETNIRID</sequence>
<dbReference type="KEGG" id="shi:Shel_15510"/>
<name>C7N6N5_SLAHD</name>
<reference evidence="1 2" key="1">
    <citation type="journal article" date="2009" name="Stand. Genomic Sci.">
        <title>Complete genome sequence of Slackia heliotrinireducens type strain (RHS 1).</title>
        <authorList>
            <person name="Pukall R."/>
            <person name="Lapidus A."/>
            <person name="Nolan M."/>
            <person name="Copeland A."/>
            <person name="Glavina Del Rio T."/>
            <person name="Lucas S."/>
            <person name="Chen F."/>
            <person name="Tice H."/>
            <person name="Cheng J.F."/>
            <person name="Chertkov O."/>
            <person name="Bruce D."/>
            <person name="Goodwin L."/>
            <person name="Kuske C."/>
            <person name="Brettin T."/>
            <person name="Detter J.C."/>
            <person name="Han C."/>
            <person name="Pitluck S."/>
            <person name="Pati A."/>
            <person name="Mavrommatis K."/>
            <person name="Ivanova N."/>
            <person name="Ovchinnikova G."/>
            <person name="Chen A."/>
            <person name="Palaniappan K."/>
            <person name="Schneider S."/>
            <person name="Rohde M."/>
            <person name="Chain P."/>
            <person name="D'haeseleer P."/>
            <person name="Goker M."/>
            <person name="Bristow J."/>
            <person name="Eisen J.A."/>
            <person name="Markowitz V."/>
            <person name="Kyrpides N.C."/>
            <person name="Klenk H.P."/>
            <person name="Hugenholtz P."/>
        </authorList>
    </citation>
    <scope>NUCLEOTIDE SEQUENCE [LARGE SCALE GENOMIC DNA]</scope>
    <source>
        <strain evidence="2">ATCC 29202 / DSM 20476 / NCTC 11029 / RHS 1</strain>
    </source>
</reference>
<keyword evidence="2" id="KW-1185">Reference proteome</keyword>
<evidence type="ECO:0008006" key="3">
    <source>
        <dbReference type="Google" id="ProtNLM"/>
    </source>
</evidence>
<evidence type="ECO:0000313" key="2">
    <source>
        <dbReference type="Proteomes" id="UP000002026"/>
    </source>
</evidence>
<dbReference type="RefSeq" id="WP_012798672.1">
    <property type="nucleotide sequence ID" value="NC_013165.1"/>
</dbReference>
<accession>C7N6N5</accession>
<dbReference type="HOGENOM" id="CLU_165266_0_0_11"/>
<organism evidence="1 2">
    <name type="scientific">Slackia heliotrinireducens (strain ATCC 29202 / DSM 20476 / NCTC 11029 / RHS 1)</name>
    <name type="common">Peptococcus heliotrinreducens</name>
    <dbReference type="NCBI Taxonomy" id="471855"/>
    <lineage>
        <taxon>Bacteria</taxon>
        <taxon>Bacillati</taxon>
        <taxon>Actinomycetota</taxon>
        <taxon>Coriobacteriia</taxon>
        <taxon>Eggerthellales</taxon>
        <taxon>Eggerthellaceae</taxon>
        <taxon>Slackia</taxon>
    </lineage>
</organism>
<dbReference type="STRING" id="471855.Shel_15510"/>
<proteinExistence type="predicted"/>
<gene>
    <name evidence="1" type="ordered locus">Shel_15510</name>
</gene>
<dbReference type="Proteomes" id="UP000002026">
    <property type="component" value="Chromosome"/>
</dbReference>
<dbReference type="EMBL" id="CP001684">
    <property type="protein sequence ID" value="ACV22570.1"/>
    <property type="molecule type" value="Genomic_DNA"/>
</dbReference>